<dbReference type="Gramene" id="ESR65598">
    <property type="protein sequence ID" value="ESR65598"/>
    <property type="gene ID" value="CICLE_v10010126mg"/>
</dbReference>
<dbReference type="EMBL" id="KI535697">
    <property type="protein sequence ID" value="ESR65598.1"/>
    <property type="molecule type" value="Genomic_DNA"/>
</dbReference>
<keyword evidence="3" id="KW-1185">Reference proteome</keyword>
<feature type="compositionally biased region" description="Polar residues" evidence="1">
    <location>
        <begin position="8"/>
        <end position="17"/>
    </location>
</feature>
<reference evidence="2 3" key="1">
    <citation type="submission" date="2013-10" db="EMBL/GenBank/DDBJ databases">
        <authorList>
            <consortium name="International Citrus Genome Consortium"/>
            <person name="Jenkins J."/>
            <person name="Schmutz J."/>
            <person name="Prochnik S."/>
            <person name="Rokhsar D."/>
            <person name="Gmitter F."/>
            <person name="Ollitrault P."/>
            <person name="Machado M."/>
            <person name="Talon M."/>
            <person name="Wincker P."/>
            <person name="Jaillon O."/>
            <person name="Morgante M."/>
        </authorList>
    </citation>
    <scope>NUCLEOTIDE SEQUENCE</scope>
    <source>
        <strain evidence="3">cv. Clemenules</strain>
    </source>
</reference>
<dbReference type="AlphaFoldDB" id="V4TYC0"/>
<evidence type="ECO:0000313" key="3">
    <source>
        <dbReference type="Proteomes" id="UP000030687"/>
    </source>
</evidence>
<gene>
    <name evidence="2" type="ORF">CICLE_v10010126mg</name>
</gene>
<organism evidence="2 3">
    <name type="scientific">Citrus clementina</name>
    <name type="common">Clementine</name>
    <name type="synonym">Citrus deliciosa x Citrus sinensis</name>
    <dbReference type="NCBI Taxonomy" id="85681"/>
    <lineage>
        <taxon>Eukaryota</taxon>
        <taxon>Viridiplantae</taxon>
        <taxon>Streptophyta</taxon>
        <taxon>Embryophyta</taxon>
        <taxon>Tracheophyta</taxon>
        <taxon>Spermatophyta</taxon>
        <taxon>Magnoliopsida</taxon>
        <taxon>eudicotyledons</taxon>
        <taxon>Gunneridae</taxon>
        <taxon>Pentapetalae</taxon>
        <taxon>rosids</taxon>
        <taxon>malvids</taxon>
        <taxon>Sapindales</taxon>
        <taxon>Rutaceae</taxon>
        <taxon>Aurantioideae</taxon>
        <taxon>Citrus</taxon>
    </lineage>
</organism>
<evidence type="ECO:0000256" key="1">
    <source>
        <dbReference type="SAM" id="MobiDB-lite"/>
    </source>
</evidence>
<sequence>MQGRKRNLPSSKNTDNPKSVAFKRAFSSQLVNKKFSGLRSLCITPLQWQTFTTPIITLNTEAAALSL</sequence>
<dbReference type="Proteomes" id="UP000030687">
    <property type="component" value="Unassembled WGS sequence"/>
</dbReference>
<feature type="region of interest" description="Disordered" evidence="1">
    <location>
        <begin position="1"/>
        <end position="20"/>
    </location>
</feature>
<accession>V4TYC0</accession>
<protein>
    <submittedName>
        <fullName evidence="2">Uncharacterized protein</fullName>
    </submittedName>
</protein>
<dbReference type="KEGG" id="cic:CICLE_v10010126mg"/>
<name>V4TYC0_CITCL</name>
<proteinExistence type="predicted"/>
<dbReference type="InParanoid" id="V4TYC0"/>
<evidence type="ECO:0000313" key="2">
    <source>
        <dbReference type="EMBL" id="ESR65598.1"/>
    </source>
</evidence>